<evidence type="ECO:0000256" key="6">
    <source>
        <dbReference type="ARBA" id="ARBA00023273"/>
    </source>
</evidence>
<dbReference type="NCBIfam" id="TIGR04183">
    <property type="entry name" value="Por_Secre_tail"/>
    <property type="match status" value="1"/>
</dbReference>
<protein>
    <submittedName>
        <fullName evidence="9">Choice-of-anchor D domain-containing protein</fullName>
    </submittedName>
</protein>
<dbReference type="InterPro" id="IPR053879">
    <property type="entry name" value="HYDIN_VesB_CFA65-like_Ig"/>
</dbReference>
<dbReference type="NCBIfam" id="NF012200">
    <property type="entry name" value="choice_anch_D"/>
    <property type="match status" value="2"/>
</dbReference>
<dbReference type="InterPro" id="IPR045474">
    <property type="entry name" value="GEVED"/>
</dbReference>
<dbReference type="PANTHER" id="PTHR42535">
    <property type="entry name" value="OOKINETE PROTEIN, PUTATIVE-RELATED"/>
    <property type="match status" value="1"/>
</dbReference>
<dbReference type="Proteomes" id="UP001138894">
    <property type="component" value="Unassembled WGS sequence"/>
</dbReference>
<dbReference type="RefSeq" id="WP_218544305.1">
    <property type="nucleotide sequence ID" value="NZ_JAGSPD010000001.1"/>
</dbReference>
<dbReference type="Pfam" id="PF13385">
    <property type="entry name" value="Laminin_G_3"/>
    <property type="match status" value="1"/>
</dbReference>
<dbReference type="SMART" id="SM00560">
    <property type="entry name" value="LamGL"/>
    <property type="match status" value="1"/>
</dbReference>
<keyword evidence="6" id="KW-0966">Cell projection</keyword>
<feature type="domain" description="LamG-like jellyroll fold" evidence="8">
    <location>
        <begin position="1304"/>
        <end position="1435"/>
    </location>
</feature>
<evidence type="ECO:0000313" key="10">
    <source>
        <dbReference type="Proteomes" id="UP001138894"/>
    </source>
</evidence>
<dbReference type="Pfam" id="PF26628">
    <property type="entry name" value="DUF8202"/>
    <property type="match status" value="1"/>
</dbReference>
<comment type="caution">
    <text evidence="9">The sequence shown here is derived from an EMBL/GenBank/DDBJ whole genome shotgun (WGS) entry which is preliminary data.</text>
</comment>
<dbReference type="GO" id="GO:0005737">
    <property type="term" value="C:cytoplasm"/>
    <property type="evidence" value="ECO:0007669"/>
    <property type="project" value="UniProtKB-SubCell"/>
</dbReference>
<evidence type="ECO:0000313" key="9">
    <source>
        <dbReference type="EMBL" id="MBV7267754.1"/>
    </source>
</evidence>
<dbReference type="InterPro" id="IPR006558">
    <property type="entry name" value="LamG-like"/>
</dbReference>
<accession>A0A9X1F614</accession>
<reference evidence="9" key="1">
    <citation type="submission" date="2021-04" db="EMBL/GenBank/DDBJ databases">
        <authorList>
            <person name="Pira H."/>
            <person name="Risdian C."/>
            <person name="Wink J."/>
        </authorList>
    </citation>
    <scope>NUCLEOTIDE SEQUENCE</scope>
    <source>
        <strain evidence="9">WHY3</strain>
    </source>
</reference>
<comment type="subcellular location">
    <subcellularLocation>
        <location evidence="1">Cell projection</location>
    </subcellularLocation>
    <subcellularLocation>
        <location evidence="2">Cytoplasm</location>
    </subcellularLocation>
</comment>
<feature type="chain" id="PRO_5040897788" evidence="7">
    <location>
        <begin position="27"/>
        <end position="2136"/>
    </location>
</feature>
<evidence type="ECO:0000259" key="8">
    <source>
        <dbReference type="SMART" id="SM00560"/>
    </source>
</evidence>
<evidence type="ECO:0000256" key="7">
    <source>
        <dbReference type="SAM" id="SignalP"/>
    </source>
</evidence>
<evidence type="ECO:0000256" key="4">
    <source>
        <dbReference type="ARBA" id="ARBA00022729"/>
    </source>
</evidence>
<dbReference type="Pfam" id="PF22544">
    <property type="entry name" value="HYDIN_VesB_CFA65-like_Ig"/>
    <property type="match status" value="1"/>
</dbReference>
<dbReference type="EMBL" id="JAGSPD010000001">
    <property type="protein sequence ID" value="MBV7267754.1"/>
    <property type="molecule type" value="Genomic_DNA"/>
</dbReference>
<dbReference type="GO" id="GO:0042995">
    <property type="term" value="C:cell projection"/>
    <property type="evidence" value="ECO:0007669"/>
    <property type="project" value="UniProtKB-SubCell"/>
</dbReference>
<dbReference type="InterPro" id="IPR058515">
    <property type="entry name" value="DUF8202"/>
</dbReference>
<evidence type="ECO:0000256" key="2">
    <source>
        <dbReference type="ARBA" id="ARBA00004496"/>
    </source>
</evidence>
<keyword evidence="3" id="KW-0963">Cytoplasm</keyword>
<feature type="signal peptide" evidence="7">
    <location>
        <begin position="1"/>
        <end position="26"/>
    </location>
</feature>
<evidence type="ECO:0000256" key="3">
    <source>
        <dbReference type="ARBA" id="ARBA00022490"/>
    </source>
</evidence>
<sequence length="2136" mass="230186">MKTFTLTVKGYACFALIFMLSTSLFAQDFNVQHLQNDMGNSGGTNTSFTTVSSLNNAFVLANNNRKVTAGTDGVTGNLDADDLSGARVLTGTGTLTYYRQSGSTATNTRFNSSIWEYIGPSGGNNEMIVRGRYTVDLNGATNSITQALSGISNAADCIPFITGILSDNTIDGGDSGTAIAYLEDATTLRVEKGTSANNVTVYITVVEFTGSNWTVLHGDSGDTAADTGTITLRNNSDGSGTATSVSAWSEAIIFSHHRGDDIGGTNQGIEDNWPLMDPGSNNETVDWTFQSGHLSNGTNRQFVHVLANSDLNVTRFSSNTSSTEGETIIDISSAGLSNTSEALIVGSSISTGGGTAYGRGWRNYYFNSAASASHWSHRSGNTMQHEIQIIDLSSLSTPTGPEINIQGNSNTIVDGDATPSATDDTDFGTVSTSGGTQVNTFTIQNTGTADLSLTGSSPYVSISGTNATDFTVTTIPSSTIGPSGSTTFQIAFNPIASGLRTASVSIANDDSDENPYNFDIQGTGNTPTYCSSNGNSTADEYIDRFQFAGIIDNNSSGEGTTSTGYSDFTAISADVNRSTNYSFTITPTWTGTVYDEGYAIWVDFNNDFDFEDAGELVFTQTPTVTTPISGSFTIPPGATLGSTRMRVSMKYNGIPTECESFDYGEVEDYTINILAVVSGPEINIQGNATTIVDGDTTPDVADNTDFGSITTSGGTQVNTFTIQNTGTTALSLTGGSPYVVISGAHAADFILTSTPNSSIASSGSTTFEITFNPSTDGTRTASVSIANNDTNEDPYNFDITGIGVTPPPPSANPGNIGSTDLQLWVKANAGTSTTTDGAEVTDWTDYSPNNFTVEQGGANAPIYTTDVINFNPALSFTRSQSRYFRIPTAEVDGTGLDIVPSPAAPTASKRSSMSIFAAFLTDGSGAGTMLSRADNDNRSYQLWLGDTDRVVHYTLARGTEPGINYGTIHARNAAKISSAVIDVDGASLVDNPNTSRIQRYVNGYLDPLTIKSNGDDGFGDGEINNVDVLIGARRNSANTGTGNVLTGNIAEIIVYDRILTTTERQKVESYMAIKYGITLGYNDEFYREEDTPDETPFGYSGTSNDYILSDDSMVWDGSDNTGYGYNVFGIARDDNSALLQLKSKSVHIEQISKDESIITLTDESGSIENDHDYLMIGNNGATVTLQSTTVPERVTQTINRVWKSREGTNDVGTVMLEFDLSQYSLSGPADLELIVADNTSFTNYKNYAGTYDSFTEVITFSGVNLKDNEYFTLAKTQELLDDYHFDFNGSTKYVDLEDNLDLTGDFTISAWIKRDVGSNDKSIISKRNSADSEGYDFRISSSGNLEMYWYNGSKRTVVSNTTIPIGRWHHVAAVYEGGTISLYIDGVFDNDANLPAPLATSHKAIIGAAGSTTISDFYNGDIDELRIFDIALPLTQLRFGMNQEIESDGTNIRGSYFESRGVVPTKNDLITYPWSSLIGYYKFSHVKGNCLFDESSYTSTNGRLYNTTNASIETQTAPLPFTSSQSGSWDTSSTWSNGSVQYVPGSASIVDTDITLDWSIVVTSHDISLSNASLPSANADNRTVLGLFVDANELTINGDNVSNTGNGLTVSHYMGLNGKIDLEGESQLIQPVNSDLDVTATGLLEKDQQGTADTFTYNYWSSPVGIVDIAKTNYRYTVQDIMLDGTNPVDFSSSGYDGADSTPIRIADYWIWKFANLTSDDYSAWQHVRRTGNIDAGEGFTMKGPGSGSILTDQNYVFLGKPNNGDITLTINAGNDYLVGNPYASAINADEFITDNTATSGTLYFWEHWGGGSHILQEYQGGYALYNLSGGVPAPAPDPDVAQVGVGTKIPGQYIPVSQGFFVSGTSSGTITFENDQRIFQKEGSSASVFLRGENVSTSETNTEDIDDRMKFRIGFNAGNDLQLHRQLLLTIDESTTLDYDWAFDALLYDNQTDDMFWMINDNKYVIQASNEVEMSTVYPLGVKTSIDGITSINIDALENVPDEINIYVHDIELNIYHDLRASEYEIFLNTGEYLDRFEITFATEAQLLGVDEEVSESLDVLYSNDKEKIVLINPNLVDIKSIELFNMLGQSVYTIENISESGYSEYEVKNLSAGTYIIKLYAVSGSVSTKKVLVK</sequence>
<evidence type="ECO:0000256" key="1">
    <source>
        <dbReference type="ARBA" id="ARBA00004316"/>
    </source>
</evidence>
<proteinExistence type="predicted"/>
<gene>
    <name evidence="9" type="ORF">KCG49_00960</name>
</gene>
<keyword evidence="10" id="KW-1185">Reference proteome</keyword>
<keyword evidence="5" id="KW-1015">Disulfide bond</keyword>
<dbReference type="InterPro" id="IPR026444">
    <property type="entry name" value="Secre_tail"/>
</dbReference>
<keyword evidence="4 7" id="KW-0732">Signal</keyword>
<name>A0A9X1F614_9FLAO</name>
<dbReference type="Pfam" id="PF20009">
    <property type="entry name" value="GEVED"/>
    <property type="match status" value="1"/>
</dbReference>
<organism evidence="9 10">
    <name type="scientific">Winogradskyella luteola</name>
    <dbReference type="NCBI Taxonomy" id="2828330"/>
    <lineage>
        <taxon>Bacteria</taxon>
        <taxon>Pseudomonadati</taxon>
        <taxon>Bacteroidota</taxon>
        <taxon>Flavobacteriia</taxon>
        <taxon>Flavobacteriales</taxon>
        <taxon>Flavobacteriaceae</taxon>
        <taxon>Winogradskyella</taxon>
    </lineage>
</organism>
<dbReference type="PANTHER" id="PTHR42535:SF2">
    <property type="entry name" value="CHROMOSOME UNDETERMINED SCAFFOLD_146, WHOLE GENOME SHOTGUN SEQUENCE"/>
    <property type="match status" value="1"/>
</dbReference>
<evidence type="ECO:0000256" key="5">
    <source>
        <dbReference type="ARBA" id="ARBA00023157"/>
    </source>
</evidence>